<dbReference type="Gene3D" id="1.25.40.10">
    <property type="entry name" value="Tetratricopeptide repeat domain"/>
    <property type="match status" value="1"/>
</dbReference>
<comment type="cofactor">
    <cofactor evidence="1">
        <name>Mn(2+)</name>
        <dbReference type="ChEBI" id="CHEBI:29035"/>
    </cofactor>
</comment>
<dbReference type="GO" id="GO:0046872">
    <property type="term" value="F:metal ion binding"/>
    <property type="evidence" value="ECO:0007669"/>
    <property type="project" value="UniProtKB-KW"/>
</dbReference>
<dbReference type="AlphaFoldDB" id="L8WQ41"/>
<sequence>MSSPSSTASDSTPPSPASSATTLAALGDLSLKDPASISDKDKAEAARLKAEGNAEFQSMSGISNNHGLSFTYPQYRKPVCRGSAQILRSAYMRMKIEQHGYAIDDASVCPKAIALDPKYVKAYYRLRRAVCYLAILKPQQAVTDFKKAVQLDPKNANAKTQLDATVKLVRRIEFEKAIEVGEEESSVTRCREIIAQGGCDVDASYTGIKLPTDADGKYTIDQAFMDSMIATFKDGKSIHRRYAWEIVLASWDLLSKEESLVELQLEVGMPQLGIETRQFYDLVHLLSLTGPPSEKHCLVFNGDFVDRGSWSVEVALTLFAYKCESFTQRRRYFSANAMCTSSNHEGIQGSIQIGYF</sequence>
<evidence type="ECO:0000256" key="4">
    <source>
        <dbReference type="ARBA" id="ARBA00022723"/>
    </source>
</evidence>
<organism evidence="12 13">
    <name type="scientific">Thanatephorus cucumeris (strain AG1-IA)</name>
    <name type="common">Rice sheath blight fungus</name>
    <name type="synonym">Rhizoctonia solani</name>
    <dbReference type="NCBI Taxonomy" id="983506"/>
    <lineage>
        <taxon>Eukaryota</taxon>
        <taxon>Fungi</taxon>
        <taxon>Dikarya</taxon>
        <taxon>Basidiomycota</taxon>
        <taxon>Agaricomycotina</taxon>
        <taxon>Agaricomycetes</taxon>
        <taxon>Cantharellales</taxon>
        <taxon>Ceratobasidiaceae</taxon>
        <taxon>Rhizoctonia</taxon>
        <taxon>Rhizoctonia solani AG-1</taxon>
    </lineage>
</organism>
<dbReference type="STRING" id="983506.L8WQ41"/>
<protein>
    <recommendedName>
        <fullName evidence="3">protein-serine/threonine phosphatase</fullName>
        <ecNumber evidence="3">3.1.3.16</ecNumber>
    </recommendedName>
</protein>
<dbReference type="Proteomes" id="UP000011668">
    <property type="component" value="Unassembled WGS sequence"/>
</dbReference>
<dbReference type="Gene3D" id="3.60.21.10">
    <property type="match status" value="1"/>
</dbReference>
<evidence type="ECO:0000259" key="11">
    <source>
        <dbReference type="Pfam" id="PF08321"/>
    </source>
</evidence>
<keyword evidence="6" id="KW-0378">Hydrolase</keyword>
<dbReference type="InterPro" id="IPR006186">
    <property type="entry name" value="Ser/Thr-sp_prot-phosphatase"/>
</dbReference>
<dbReference type="GO" id="GO:0004722">
    <property type="term" value="F:protein serine/threonine phosphatase activity"/>
    <property type="evidence" value="ECO:0007669"/>
    <property type="project" value="UniProtKB-EC"/>
</dbReference>
<dbReference type="InterPro" id="IPR019734">
    <property type="entry name" value="TPR_rpt"/>
</dbReference>
<evidence type="ECO:0000313" key="12">
    <source>
        <dbReference type="EMBL" id="ELU38454.1"/>
    </source>
</evidence>
<dbReference type="InterPro" id="IPR011990">
    <property type="entry name" value="TPR-like_helical_dom_sf"/>
</dbReference>
<feature type="domain" description="PPP" evidence="11">
    <location>
        <begin position="163"/>
        <end position="262"/>
    </location>
</feature>
<dbReference type="InterPro" id="IPR013235">
    <property type="entry name" value="PPP_dom"/>
</dbReference>
<evidence type="ECO:0000313" key="13">
    <source>
        <dbReference type="Proteomes" id="UP000011668"/>
    </source>
</evidence>
<comment type="caution">
    <text evidence="12">The sequence shown here is derived from an EMBL/GenBank/DDBJ whole genome shotgun (WGS) entry which is preliminary data.</text>
</comment>
<evidence type="ECO:0000256" key="7">
    <source>
        <dbReference type="ARBA" id="ARBA00023211"/>
    </source>
</evidence>
<evidence type="ECO:0000256" key="3">
    <source>
        <dbReference type="ARBA" id="ARBA00013081"/>
    </source>
</evidence>
<keyword evidence="7" id="KW-0464">Manganese</keyword>
<proteinExistence type="inferred from homology"/>
<dbReference type="EC" id="3.1.3.16" evidence="3"/>
<keyword evidence="13" id="KW-1185">Reference proteome</keyword>
<gene>
    <name evidence="12" type="ORF">AG1IA_07514</name>
</gene>
<dbReference type="InterPro" id="IPR004843">
    <property type="entry name" value="Calcineurin-like_PHP"/>
</dbReference>
<dbReference type="Pfam" id="PF08321">
    <property type="entry name" value="PPP5"/>
    <property type="match status" value="1"/>
</dbReference>
<dbReference type="EMBL" id="AFRT01002162">
    <property type="protein sequence ID" value="ELU38454.1"/>
    <property type="molecule type" value="Genomic_DNA"/>
</dbReference>
<evidence type="ECO:0000256" key="2">
    <source>
        <dbReference type="ARBA" id="ARBA00008786"/>
    </source>
</evidence>
<dbReference type="PROSITE" id="PS50005">
    <property type="entry name" value="TPR"/>
    <property type="match status" value="1"/>
</dbReference>
<evidence type="ECO:0000256" key="8">
    <source>
        <dbReference type="PROSITE-ProRule" id="PRU00339"/>
    </source>
</evidence>
<keyword evidence="8" id="KW-0802">TPR repeat</keyword>
<dbReference type="PANTHER" id="PTHR45668">
    <property type="entry name" value="SERINE/THREONINE-PROTEIN PHOSPHATASE 5-RELATED"/>
    <property type="match status" value="1"/>
</dbReference>
<reference evidence="12 13" key="1">
    <citation type="journal article" date="2013" name="Nat. Commun.">
        <title>The evolution and pathogenic mechanisms of the rice sheath blight pathogen.</title>
        <authorList>
            <person name="Zheng A."/>
            <person name="Lin R."/>
            <person name="Xu L."/>
            <person name="Qin P."/>
            <person name="Tang C."/>
            <person name="Ai P."/>
            <person name="Zhang D."/>
            <person name="Liu Y."/>
            <person name="Sun Z."/>
            <person name="Feng H."/>
            <person name="Wang Y."/>
            <person name="Chen Y."/>
            <person name="Liang X."/>
            <person name="Fu R."/>
            <person name="Li Q."/>
            <person name="Zhang J."/>
            <person name="Yu X."/>
            <person name="Xie Z."/>
            <person name="Ding L."/>
            <person name="Guan P."/>
            <person name="Tang J."/>
            <person name="Liang Y."/>
            <person name="Wang S."/>
            <person name="Deng Q."/>
            <person name="Li S."/>
            <person name="Zhu J."/>
            <person name="Wang L."/>
            <person name="Liu H."/>
            <person name="Li P."/>
        </authorList>
    </citation>
    <scope>NUCLEOTIDE SEQUENCE [LARGE SCALE GENOMIC DNA]</scope>
    <source>
        <strain evidence="13">AG-1 IA</strain>
    </source>
</reference>
<feature type="domain" description="Calcineurin-like phosphoesterase" evidence="10">
    <location>
        <begin position="277"/>
        <end position="346"/>
    </location>
</feature>
<feature type="region of interest" description="Disordered" evidence="9">
    <location>
        <begin position="1"/>
        <end position="20"/>
    </location>
</feature>
<dbReference type="OrthoDB" id="445564at2759"/>
<evidence type="ECO:0000256" key="1">
    <source>
        <dbReference type="ARBA" id="ARBA00001936"/>
    </source>
</evidence>
<dbReference type="PANTHER" id="PTHR45668:SF5">
    <property type="entry name" value="SERINE_THREONINE-PROTEIN PHOSPHATASE 5"/>
    <property type="match status" value="1"/>
</dbReference>
<dbReference type="InterPro" id="IPR051134">
    <property type="entry name" value="PPP_phosphatase"/>
</dbReference>
<evidence type="ECO:0000256" key="9">
    <source>
        <dbReference type="SAM" id="MobiDB-lite"/>
    </source>
</evidence>
<feature type="repeat" description="TPR" evidence="8">
    <location>
        <begin position="122"/>
        <end position="155"/>
    </location>
</feature>
<comment type="similarity">
    <text evidence="2">Belongs to the PPP phosphatase family. PP-5 (PP-T) subfamily.</text>
</comment>
<dbReference type="SUPFAM" id="SSF48452">
    <property type="entry name" value="TPR-like"/>
    <property type="match status" value="1"/>
</dbReference>
<dbReference type="SMART" id="SM00028">
    <property type="entry name" value="TPR"/>
    <property type="match status" value="1"/>
</dbReference>
<keyword evidence="5" id="KW-0677">Repeat</keyword>
<dbReference type="PRINTS" id="PR00114">
    <property type="entry name" value="STPHPHTASE"/>
</dbReference>
<keyword evidence="4" id="KW-0479">Metal-binding</keyword>
<dbReference type="Pfam" id="PF00149">
    <property type="entry name" value="Metallophos"/>
    <property type="match status" value="1"/>
</dbReference>
<accession>L8WQ41</accession>
<dbReference type="OMA" id="CYLRTNE"/>
<name>L8WQ41_THACA</name>
<dbReference type="SUPFAM" id="SSF56300">
    <property type="entry name" value="Metallo-dependent phosphatases"/>
    <property type="match status" value="1"/>
</dbReference>
<dbReference type="InterPro" id="IPR029052">
    <property type="entry name" value="Metallo-depent_PP-like"/>
</dbReference>
<evidence type="ECO:0000256" key="6">
    <source>
        <dbReference type="ARBA" id="ARBA00022801"/>
    </source>
</evidence>
<evidence type="ECO:0000256" key="5">
    <source>
        <dbReference type="ARBA" id="ARBA00022737"/>
    </source>
</evidence>
<dbReference type="HOGENOM" id="CLU_778857_0_0_1"/>
<evidence type="ECO:0000259" key="10">
    <source>
        <dbReference type="Pfam" id="PF00149"/>
    </source>
</evidence>